<organism evidence="2">
    <name type="scientific">Naegleria gruberi</name>
    <name type="common">Amoeba</name>
    <dbReference type="NCBI Taxonomy" id="5762"/>
    <lineage>
        <taxon>Eukaryota</taxon>
        <taxon>Discoba</taxon>
        <taxon>Heterolobosea</taxon>
        <taxon>Tetramitia</taxon>
        <taxon>Eutetramitia</taxon>
        <taxon>Vahlkampfiidae</taxon>
        <taxon>Naegleria</taxon>
    </lineage>
</organism>
<name>D2VBW7_NAEGR</name>
<dbReference type="GeneID" id="8857522"/>
<evidence type="ECO:0000313" key="1">
    <source>
        <dbReference type="EMBL" id="EFC45550.1"/>
    </source>
</evidence>
<dbReference type="AlphaFoldDB" id="D2VBW7"/>
<reference evidence="1 2" key="1">
    <citation type="journal article" date="2010" name="Cell">
        <title>The genome of Naegleria gruberi illuminates early eukaryotic versatility.</title>
        <authorList>
            <person name="Fritz-Laylin L.K."/>
            <person name="Prochnik S.E."/>
            <person name="Ginger M.L."/>
            <person name="Dacks J.B."/>
            <person name="Carpenter M.L."/>
            <person name="Field M.C."/>
            <person name="Kuo A."/>
            <person name="Paredez A."/>
            <person name="Chapman J."/>
            <person name="Pham J."/>
            <person name="Shu S."/>
            <person name="Neupane R."/>
            <person name="Cipriano M."/>
            <person name="Mancuso J."/>
            <person name="Tu H."/>
            <person name="Salamov A."/>
            <person name="Lindquist E."/>
            <person name="Shapiro H."/>
            <person name="Lucas S."/>
            <person name="Grigoriev I.V."/>
            <person name="Cande W.Z."/>
            <person name="Fulton C."/>
            <person name="Rokhsar D.S."/>
            <person name="Dawson S.C."/>
        </authorList>
    </citation>
    <scope>NUCLEOTIDE SEQUENCE [LARGE SCALE GENOMIC DNA]</scope>
    <source>
        <strain evidence="1 2">NEG-M</strain>
    </source>
</reference>
<evidence type="ECO:0000313" key="2">
    <source>
        <dbReference type="Proteomes" id="UP000006671"/>
    </source>
</evidence>
<dbReference type="Gene3D" id="2.130.10.10">
    <property type="entry name" value="YVTN repeat-like/Quinoprotein amine dehydrogenase"/>
    <property type="match status" value="1"/>
</dbReference>
<accession>D2VBW7</accession>
<dbReference type="InParanoid" id="D2VBW7"/>
<keyword evidence="2" id="KW-1185">Reference proteome</keyword>
<proteinExistence type="predicted"/>
<gene>
    <name evidence="1" type="ORF">NAEGRDRAFT_66361</name>
</gene>
<dbReference type="SUPFAM" id="SSF101908">
    <property type="entry name" value="Putative isomerase YbhE"/>
    <property type="match status" value="1"/>
</dbReference>
<sequence length="300" mass="35067">MDESNSVSLTLTDLHPISNLFTKLKQKLSHQPIVPFSLQNFKVVDSISSDSFNLSICYEFNYLVTGCDNHIAIYDLLTHKPIFERIECECGVYGIDLEREHSGKWNLIISSRNNQVLKFDFSKILSEKRIGEPIYKIEREFDHVWAVRCFKTELYVVDYQSKVFVFDLKTGVERTDIIVDLKEGMVDLIFTPNEEMIVCGLDVFHILKFNSQFSTWEIIKTYSNDTQLVQVKDCYCVWYERKTKLIYISDGCGKMFIFDREFNLLREITSLESPYGIVINEQNGEMFVCETTSQKITIYK</sequence>
<dbReference type="InterPro" id="IPR015943">
    <property type="entry name" value="WD40/YVTN_repeat-like_dom_sf"/>
</dbReference>
<dbReference type="EMBL" id="GG738862">
    <property type="protein sequence ID" value="EFC45550.1"/>
    <property type="molecule type" value="Genomic_DNA"/>
</dbReference>
<dbReference type="Proteomes" id="UP000006671">
    <property type="component" value="Unassembled WGS sequence"/>
</dbReference>
<dbReference type="KEGG" id="ngr:NAEGRDRAFT_66361"/>
<dbReference type="RefSeq" id="XP_002678294.1">
    <property type="nucleotide sequence ID" value="XM_002678248.1"/>
</dbReference>
<protein>
    <submittedName>
        <fullName evidence="1">Predicted protein</fullName>
    </submittedName>
</protein>
<dbReference type="VEuPathDB" id="AmoebaDB:NAEGRDRAFT_66361"/>